<dbReference type="EMBL" id="LN852752">
    <property type="protein sequence ID" value="CRY93757.1"/>
    <property type="molecule type" value="Genomic_DNA"/>
</dbReference>
<protein>
    <submittedName>
        <fullName evidence="3">Uncharacterized protein</fullName>
    </submittedName>
</protein>
<sequence>METIALTYRELAERLGIKPESARKTAQRRRWHRTTANDGTTRIHVPVEALGRPRDSTGDSPTTAVLEERIRGLEALAAELRTQNDDLRADRDRWAAYASRPWWRRLAG</sequence>
<feature type="coiled-coil region" evidence="1">
    <location>
        <begin position="63"/>
        <end position="93"/>
    </location>
</feature>
<name>A0A0H5QC89_9ZZZZ</name>
<evidence type="ECO:0000256" key="2">
    <source>
        <dbReference type="SAM" id="MobiDB-lite"/>
    </source>
</evidence>
<evidence type="ECO:0000313" key="3">
    <source>
        <dbReference type="EMBL" id="CRY93757.1"/>
    </source>
</evidence>
<keyword evidence="1" id="KW-0175">Coiled coil</keyword>
<keyword evidence="3" id="KW-0614">Plasmid</keyword>
<evidence type="ECO:0000256" key="1">
    <source>
        <dbReference type="SAM" id="Coils"/>
    </source>
</evidence>
<feature type="region of interest" description="Disordered" evidence="2">
    <location>
        <begin position="22"/>
        <end position="42"/>
    </location>
</feature>
<proteinExistence type="predicted"/>
<reference evidence="3" key="1">
    <citation type="submission" date="2015-06" db="EMBL/GenBank/DDBJ databases">
        <authorList>
            <person name="Joergensen T."/>
        </authorList>
    </citation>
    <scope>NUCLEOTIDE SEQUENCE</scope>
    <source>
        <plasmid evidence="3">pRGRH0061</plasmid>
    </source>
</reference>
<geneLocation type="plasmid" evidence="3">
    <name>pRGRH0061</name>
</geneLocation>
<reference evidence="3" key="2">
    <citation type="submission" date="2015-07" db="EMBL/GenBank/DDBJ databases">
        <title>Plasmids, circular viruses and viroids from rat gut.</title>
        <authorList>
            <person name="Jorgensen T.J."/>
            <person name="Hansen M.A."/>
            <person name="Xu Z."/>
            <person name="Tabak M.A."/>
            <person name="Sorensen S.J."/>
            <person name="Hansen L.H."/>
        </authorList>
    </citation>
    <scope>NUCLEOTIDE SEQUENCE</scope>
    <source>
        <plasmid evidence="3">pRGRH0061</plasmid>
    </source>
</reference>
<organism evidence="3">
    <name type="scientific">uncultured prokaryote</name>
    <dbReference type="NCBI Taxonomy" id="198431"/>
    <lineage>
        <taxon>unclassified sequences</taxon>
        <taxon>environmental samples</taxon>
    </lineage>
</organism>
<dbReference type="AlphaFoldDB" id="A0A0H5QC89"/>
<accession>A0A0H5QC89</accession>